<dbReference type="PANTHER" id="PTHR12526:SF630">
    <property type="entry name" value="GLYCOSYLTRANSFERASE"/>
    <property type="match status" value="1"/>
</dbReference>
<feature type="domain" description="Glycosyltransferase 2-like" evidence="2">
    <location>
        <begin position="404"/>
        <end position="518"/>
    </location>
</feature>
<evidence type="ECO:0000259" key="1">
    <source>
        <dbReference type="Pfam" id="PF00534"/>
    </source>
</evidence>
<dbReference type="Pfam" id="PF00535">
    <property type="entry name" value="Glycos_transf_2"/>
    <property type="match status" value="1"/>
</dbReference>
<reference evidence="3 4" key="1">
    <citation type="submission" date="2017-09" db="EMBL/GenBank/DDBJ databases">
        <title>Depth-based differentiation of microbial function through sediment-hosted aquifers and enrichment of novel symbionts in the deep terrestrial subsurface.</title>
        <authorList>
            <person name="Probst A.J."/>
            <person name="Ladd B."/>
            <person name="Jarett J.K."/>
            <person name="Geller-Mcgrath D.E."/>
            <person name="Sieber C.M."/>
            <person name="Emerson J.B."/>
            <person name="Anantharaman K."/>
            <person name="Thomas B.C."/>
            <person name="Malmstrom R."/>
            <person name="Stieglmeier M."/>
            <person name="Klingl A."/>
            <person name="Woyke T."/>
            <person name="Ryan C.M."/>
            <person name="Banfield J.F."/>
        </authorList>
    </citation>
    <scope>NUCLEOTIDE SEQUENCE [LARGE SCALE GENOMIC DNA]</scope>
    <source>
        <strain evidence="3">CG23_combo_of_CG06-09_8_20_14_all_41_73</strain>
    </source>
</reference>
<dbReference type="InterPro" id="IPR001173">
    <property type="entry name" value="Glyco_trans_2-like"/>
</dbReference>
<dbReference type="InterPro" id="IPR001296">
    <property type="entry name" value="Glyco_trans_1"/>
</dbReference>
<dbReference type="PANTHER" id="PTHR12526">
    <property type="entry name" value="GLYCOSYLTRANSFERASE"/>
    <property type="match status" value="1"/>
</dbReference>
<feature type="domain" description="Glycosyl transferase family 1" evidence="1">
    <location>
        <begin position="202"/>
        <end position="362"/>
    </location>
</feature>
<dbReference type="SUPFAM" id="SSF53448">
    <property type="entry name" value="Nucleotide-diphospho-sugar transferases"/>
    <property type="match status" value="1"/>
</dbReference>
<dbReference type="CDD" id="cd00761">
    <property type="entry name" value="Glyco_tranf_GTA_type"/>
    <property type="match status" value="1"/>
</dbReference>
<gene>
    <name evidence="3" type="ORF">COX11_00170</name>
</gene>
<accession>A0A2H0B2J7</accession>
<organism evidence="3 4">
    <name type="scientific">Candidatus Berkelbacteria bacterium CG23_combo_of_CG06-09_8_20_14_all_41_73</name>
    <dbReference type="NCBI Taxonomy" id="1974519"/>
    <lineage>
        <taxon>Bacteria</taxon>
        <taxon>Candidatus Berkelbacteria</taxon>
    </lineage>
</organism>
<evidence type="ECO:0000259" key="2">
    <source>
        <dbReference type="Pfam" id="PF00535"/>
    </source>
</evidence>
<dbReference type="EMBL" id="PCSO01000009">
    <property type="protein sequence ID" value="PIP51128.1"/>
    <property type="molecule type" value="Genomic_DNA"/>
</dbReference>
<name>A0A2H0B2J7_9BACT</name>
<dbReference type="GO" id="GO:0016757">
    <property type="term" value="F:glycosyltransferase activity"/>
    <property type="evidence" value="ECO:0007669"/>
    <property type="project" value="InterPro"/>
</dbReference>
<dbReference type="InterPro" id="IPR029044">
    <property type="entry name" value="Nucleotide-diphossugar_trans"/>
</dbReference>
<evidence type="ECO:0008006" key="5">
    <source>
        <dbReference type="Google" id="ProtNLM"/>
    </source>
</evidence>
<dbReference type="AlphaFoldDB" id="A0A2H0B2J7"/>
<evidence type="ECO:0000313" key="3">
    <source>
        <dbReference type="EMBL" id="PIP51128.1"/>
    </source>
</evidence>
<protein>
    <recommendedName>
        <fullName evidence="5">Glycosyl transferase family 1 domain-containing protein</fullName>
    </recommendedName>
</protein>
<dbReference type="Pfam" id="PF00534">
    <property type="entry name" value="Glycos_transf_1"/>
    <property type="match status" value="1"/>
</dbReference>
<dbReference type="Proteomes" id="UP000230671">
    <property type="component" value="Unassembled WGS sequence"/>
</dbReference>
<evidence type="ECO:0000313" key="4">
    <source>
        <dbReference type="Proteomes" id="UP000230671"/>
    </source>
</evidence>
<sequence length="522" mass="60405">MKLTITIEQRYYKTPEGIIWTDSPHDYLFWKRYLRYFSTVIVAARVKAVFKIDKNYKRANGKNVEFLEIPYYVGPVGFAINYRQIIKQIRKIRKPDTAYCFRLPSILATMAIRLLKNDQFVLEVVGDPDTVFSSGANRSLFRSFFRILFSRNLRLECLKSVASMYVTDNYLQEKYPPSRKTFTVSCSDVILRSSDILDRPKKFDFIRNNKPIKIIYIGTLDELYKAPDILIKALALCKKKGLDFHLSLIGGGKYLNYLQKLARWQNVEKNVSFTGQVSGFERIKSLLDNSDVFVLPSKTEGLPRALLEAMARGVPSISTNVGGIPEILPTEALVEPNNISGLSKKILEFSSSKKLLERMSKRNMTVARRFVESRLKNKRKLFYSRVRELFNGLENNKKFQVGISVIMSAYNAEKYIAKAVESILEQSFRDFELIIFEDKSTDQTKNILRHYAKKDDRIRLIEKKKNNGQLGFVKNLNRGIKIARGKYIARMDADDLSCPKRFEKQIRFLENHKKVFLVATSI</sequence>
<dbReference type="SUPFAM" id="SSF53756">
    <property type="entry name" value="UDP-Glycosyltransferase/glycogen phosphorylase"/>
    <property type="match status" value="1"/>
</dbReference>
<comment type="caution">
    <text evidence="3">The sequence shown here is derived from an EMBL/GenBank/DDBJ whole genome shotgun (WGS) entry which is preliminary data.</text>
</comment>
<dbReference type="Gene3D" id="3.90.550.10">
    <property type="entry name" value="Spore Coat Polysaccharide Biosynthesis Protein SpsA, Chain A"/>
    <property type="match status" value="1"/>
</dbReference>
<dbReference type="Gene3D" id="3.40.50.2000">
    <property type="entry name" value="Glycogen Phosphorylase B"/>
    <property type="match status" value="2"/>
</dbReference>
<feature type="non-terminal residue" evidence="3">
    <location>
        <position position="522"/>
    </location>
</feature>
<proteinExistence type="predicted"/>